<evidence type="ECO:0000256" key="4">
    <source>
        <dbReference type="ARBA" id="ARBA00023180"/>
    </source>
</evidence>
<dbReference type="Pfam" id="PF16499">
    <property type="entry name" value="Melibiase_2"/>
    <property type="match status" value="1"/>
</dbReference>
<evidence type="ECO:0000313" key="9">
    <source>
        <dbReference type="RefSeq" id="XP_014678061.1"/>
    </source>
</evidence>
<evidence type="ECO:0000256" key="3">
    <source>
        <dbReference type="ARBA" id="ARBA00023157"/>
    </source>
</evidence>
<name>A0ABM1F0U0_PRICU</name>
<evidence type="ECO:0000256" key="2">
    <source>
        <dbReference type="ARBA" id="ARBA00022801"/>
    </source>
</evidence>
<evidence type="ECO:0000256" key="5">
    <source>
        <dbReference type="ARBA" id="ARBA00023295"/>
    </source>
</evidence>
<dbReference type="Proteomes" id="UP000695022">
    <property type="component" value="Unplaced"/>
</dbReference>
<dbReference type="InterPro" id="IPR013780">
    <property type="entry name" value="Glyco_hydro_b"/>
</dbReference>
<keyword evidence="8" id="KW-1185">Reference proteome</keyword>
<dbReference type="InterPro" id="IPR002241">
    <property type="entry name" value="Glyco_hydro_27"/>
</dbReference>
<comment type="similarity">
    <text evidence="1 6">Belongs to the glycosyl hydrolase 27 family.</text>
</comment>
<dbReference type="PANTHER" id="PTHR11452:SF83">
    <property type="entry name" value="ALPHA-GALACTOSIDASE"/>
    <property type="match status" value="1"/>
</dbReference>
<protein>
    <recommendedName>
        <fullName evidence="6">Alpha-galactosidase</fullName>
        <ecNumber evidence="6">3.2.1.-</ecNumber>
    </recommendedName>
</protein>
<keyword evidence="3 6" id="KW-1015">Disulfide bond</keyword>
<proteinExistence type="inferred from homology"/>
<dbReference type="GeneID" id="106817860"/>
<keyword evidence="4" id="KW-0325">Glycoprotein</keyword>
<dbReference type="EC" id="3.2.1.-" evidence="6"/>
<dbReference type="InterPro" id="IPR013785">
    <property type="entry name" value="Aldolase_TIM"/>
</dbReference>
<dbReference type="Pfam" id="PF17450">
    <property type="entry name" value="Melibiase_2_C"/>
    <property type="match status" value="1"/>
</dbReference>
<accession>A0ABM1F0U0</accession>
<keyword evidence="2 6" id="KW-0378">Hydrolase</keyword>
<evidence type="ECO:0000256" key="1">
    <source>
        <dbReference type="ARBA" id="ARBA00009743"/>
    </source>
</evidence>
<dbReference type="RefSeq" id="XP_014678061.1">
    <property type="nucleotide sequence ID" value="XM_014822575.1"/>
</dbReference>
<evidence type="ECO:0000259" key="7">
    <source>
        <dbReference type="Pfam" id="PF17450"/>
    </source>
</evidence>
<dbReference type="InterPro" id="IPR017853">
    <property type="entry name" value="GH"/>
</dbReference>
<evidence type="ECO:0000256" key="6">
    <source>
        <dbReference type="RuleBase" id="RU361168"/>
    </source>
</evidence>
<dbReference type="InterPro" id="IPR035373">
    <property type="entry name" value="Melibiase/NAGA_C"/>
</dbReference>
<reference evidence="9" key="1">
    <citation type="submission" date="2025-08" db="UniProtKB">
        <authorList>
            <consortium name="RefSeq"/>
        </authorList>
    </citation>
    <scope>IDENTIFICATION</scope>
</reference>
<dbReference type="Gene3D" id="2.60.40.1180">
    <property type="entry name" value="Golgi alpha-mannosidase II"/>
    <property type="match status" value="1"/>
</dbReference>
<dbReference type="PRINTS" id="PR00740">
    <property type="entry name" value="GLHYDRLASE27"/>
</dbReference>
<gene>
    <name evidence="9" type="primary">LOC106817860</name>
</gene>
<feature type="domain" description="Alpha galactosidase A C-terminal" evidence="7">
    <location>
        <begin position="346"/>
        <end position="430"/>
    </location>
</feature>
<dbReference type="Gene3D" id="3.20.20.70">
    <property type="entry name" value="Aldolase class I"/>
    <property type="match status" value="1"/>
</dbReference>
<dbReference type="PANTHER" id="PTHR11452">
    <property type="entry name" value="ALPHA-GALACTOSIDASE/ALPHA-N-ACETYLGALACTOSAMINIDASE"/>
    <property type="match status" value="1"/>
</dbReference>
<dbReference type="CDD" id="cd14792">
    <property type="entry name" value="GH27"/>
    <property type="match status" value="1"/>
</dbReference>
<dbReference type="SUPFAM" id="SSF51011">
    <property type="entry name" value="Glycosyl hydrolase domain"/>
    <property type="match status" value="1"/>
</dbReference>
<sequence length="441" mass="50436">MSIKNTLRESKREIKPGSRPLIHANMLNQQGKTDMALLLLVLSLFACKKVGSLNNGLALTPPMGWLAWERFRCEVDCDEDPYNCISESLFMDMADVLVSDGYKDAGYTYVNVDDCYMEKNRDSQGRLVADHNRFPSGMEKLGKYLHSKGLKYGMYESVGDKTCMNYPGSWQHISKDVRSFTSWKIDMFKFDGCFTEHWKLDKAYPEMGQALNKTGRPILYSCSWPYYFFAAGMPFNYTQLPHYCNMWRMYHDIDDTWNSISAIIKFYGDNQDLLASLAGPGHWNDPDMLIIGNYGLSYEQSKAQMAMWAVFAAPLFMSTDLRDIKPELRNILLNREVIAVNQDPLGTQGRKVLSRGGIEVWLRPIIPRGSSAVVFLNMRVDGTPVKFTTSLRDIGLTKRQGYHVREIFHEHDYGFMHPGDVFECRINPTGVVMITARLQSP</sequence>
<comment type="subunit">
    <text evidence="6">Homodimer.</text>
</comment>
<dbReference type="SUPFAM" id="SSF51445">
    <property type="entry name" value="(Trans)glycosidases"/>
    <property type="match status" value="1"/>
</dbReference>
<evidence type="ECO:0000313" key="8">
    <source>
        <dbReference type="Proteomes" id="UP000695022"/>
    </source>
</evidence>
<organism evidence="8 9">
    <name type="scientific">Priapulus caudatus</name>
    <name type="common">Priapulid worm</name>
    <dbReference type="NCBI Taxonomy" id="37621"/>
    <lineage>
        <taxon>Eukaryota</taxon>
        <taxon>Metazoa</taxon>
        <taxon>Ecdysozoa</taxon>
        <taxon>Scalidophora</taxon>
        <taxon>Priapulida</taxon>
        <taxon>Priapulimorpha</taxon>
        <taxon>Priapulimorphida</taxon>
        <taxon>Priapulidae</taxon>
        <taxon>Priapulus</taxon>
    </lineage>
</organism>
<keyword evidence="5 6" id="KW-0326">Glycosidase</keyword>